<keyword evidence="2" id="KW-1185">Reference proteome</keyword>
<dbReference type="Proteomes" id="UP000596661">
    <property type="component" value="Chromosome 7"/>
</dbReference>
<dbReference type="EnsemblPlants" id="evm.model.07.673">
    <property type="protein sequence ID" value="cds.evm.model.07.673"/>
    <property type="gene ID" value="evm.TU.07.673"/>
</dbReference>
<dbReference type="Gramene" id="evm.model.07.673">
    <property type="protein sequence ID" value="cds.evm.model.07.673"/>
    <property type="gene ID" value="evm.TU.07.673"/>
</dbReference>
<dbReference type="AlphaFoldDB" id="A0A803Q5Z3"/>
<dbReference type="EMBL" id="UZAU01000640">
    <property type="status" value="NOT_ANNOTATED_CDS"/>
    <property type="molecule type" value="Genomic_DNA"/>
</dbReference>
<organism evidence="1 2">
    <name type="scientific">Cannabis sativa</name>
    <name type="common">Hemp</name>
    <name type="synonym">Marijuana</name>
    <dbReference type="NCBI Taxonomy" id="3483"/>
    <lineage>
        <taxon>Eukaryota</taxon>
        <taxon>Viridiplantae</taxon>
        <taxon>Streptophyta</taxon>
        <taxon>Embryophyta</taxon>
        <taxon>Tracheophyta</taxon>
        <taxon>Spermatophyta</taxon>
        <taxon>Magnoliopsida</taxon>
        <taxon>eudicotyledons</taxon>
        <taxon>Gunneridae</taxon>
        <taxon>Pentapetalae</taxon>
        <taxon>rosids</taxon>
        <taxon>fabids</taxon>
        <taxon>Rosales</taxon>
        <taxon>Cannabaceae</taxon>
        <taxon>Cannabis</taxon>
    </lineage>
</organism>
<reference evidence="1" key="2">
    <citation type="submission" date="2021-03" db="UniProtKB">
        <authorList>
            <consortium name="EnsemblPlants"/>
        </authorList>
    </citation>
    <scope>IDENTIFICATION</scope>
</reference>
<evidence type="ECO:0000313" key="1">
    <source>
        <dbReference type="EnsemblPlants" id="cds.evm.model.07.673"/>
    </source>
</evidence>
<protein>
    <submittedName>
        <fullName evidence="1">Uncharacterized protein</fullName>
    </submittedName>
</protein>
<reference evidence="1" key="1">
    <citation type="submission" date="2018-11" db="EMBL/GenBank/DDBJ databases">
        <authorList>
            <person name="Grassa J C."/>
        </authorList>
    </citation>
    <scope>NUCLEOTIDE SEQUENCE [LARGE SCALE GENOMIC DNA]</scope>
</reference>
<name>A0A803Q5Z3_CANSA</name>
<accession>A0A803Q5Z3</accession>
<proteinExistence type="predicted"/>
<sequence>MGGLVGSFIDVHEDSLNEGWGSFLRIWVCIDVSKPLLRGQMVTIGIDKISLGQDFGLSSFVCPVIPLHQSFPLLDNYHCKPTSVTYRENGKAIAELLPDACVSNSTGAYLIIPETNLEVTSDKPISPNYQNVIFGYFGGNPPAYAHVFPSPISVFLRVITTPIDSIISSSTVLLPRAEVGINPTASTFIPSFAENQMPSLFLKRQLVSSGGNVRQVLKRCRNRNTPLIDSTNTFQHQQLETIPELSNISLVADNIDASWRRLLLSLANHREYHT</sequence>
<evidence type="ECO:0000313" key="2">
    <source>
        <dbReference type="Proteomes" id="UP000596661"/>
    </source>
</evidence>